<organism evidence="4 5">
    <name type="scientific">Aspergillus brasiliensis (strain CBS 101740 / IMI 381727 / IBT 21946)</name>
    <dbReference type="NCBI Taxonomy" id="767769"/>
    <lineage>
        <taxon>Eukaryota</taxon>
        <taxon>Fungi</taxon>
        <taxon>Dikarya</taxon>
        <taxon>Ascomycota</taxon>
        <taxon>Pezizomycotina</taxon>
        <taxon>Eurotiomycetes</taxon>
        <taxon>Eurotiomycetidae</taxon>
        <taxon>Eurotiales</taxon>
        <taxon>Aspergillaceae</taxon>
        <taxon>Aspergillus</taxon>
        <taxon>Aspergillus subgen. Circumdati</taxon>
    </lineage>
</organism>
<keyword evidence="5" id="KW-1185">Reference proteome</keyword>
<comment type="similarity">
    <text evidence="1 3">Belongs to the short-chain dehydrogenases/reductases (SDR) family.</text>
</comment>
<evidence type="ECO:0000256" key="1">
    <source>
        <dbReference type="ARBA" id="ARBA00006484"/>
    </source>
</evidence>
<proteinExistence type="inferred from homology"/>
<dbReference type="SUPFAM" id="SSF51735">
    <property type="entry name" value="NAD(P)-binding Rossmann-fold domains"/>
    <property type="match status" value="1"/>
</dbReference>
<dbReference type="Proteomes" id="UP000184499">
    <property type="component" value="Unassembled WGS sequence"/>
</dbReference>
<dbReference type="PANTHER" id="PTHR43976">
    <property type="entry name" value="SHORT CHAIN DEHYDROGENASE"/>
    <property type="match status" value="1"/>
</dbReference>
<dbReference type="PRINTS" id="PR00080">
    <property type="entry name" value="SDRFAMILY"/>
</dbReference>
<evidence type="ECO:0000313" key="4">
    <source>
        <dbReference type="EMBL" id="OJJ65683.1"/>
    </source>
</evidence>
<evidence type="ECO:0000256" key="3">
    <source>
        <dbReference type="RuleBase" id="RU000363"/>
    </source>
</evidence>
<reference evidence="5" key="1">
    <citation type="journal article" date="2017" name="Genome Biol.">
        <title>Comparative genomics reveals high biological diversity and specific adaptations in the industrially and medically important fungal genus Aspergillus.</title>
        <authorList>
            <person name="de Vries R.P."/>
            <person name="Riley R."/>
            <person name="Wiebenga A."/>
            <person name="Aguilar-Osorio G."/>
            <person name="Amillis S."/>
            <person name="Uchima C.A."/>
            <person name="Anderluh G."/>
            <person name="Asadollahi M."/>
            <person name="Askin M."/>
            <person name="Barry K."/>
            <person name="Battaglia E."/>
            <person name="Bayram O."/>
            <person name="Benocci T."/>
            <person name="Braus-Stromeyer S.A."/>
            <person name="Caldana C."/>
            <person name="Canovas D."/>
            <person name="Cerqueira G.C."/>
            <person name="Chen F."/>
            <person name="Chen W."/>
            <person name="Choi C."/>
            <person name="Clum A."/>
            <person name="Dos Santos R.A."/>
            <person name="Damasio A.R."/>
            <person name="Diallinas G."/>
            <person name="Emri T."/>
            <person name="Fekete E."/>
            <person name="Flipphi M."/>
            <person name="Freyberg S."/>
            <person name="Gallo A."/>
            <person name="Gournas C."/>
            <person name="Habgood R."/>
            <person name="Hainaut M."/>
            <person name="Harispe M.L."/>
            <person name="Henrissat B."/>
            <person name="Hilden K.S."/>
            <person name="Hope R."/>
            <person name="Hossain A."/>
            <person name="Karabika E."/>
            <person name="Karaffa L."/>
            <person name="Karanyi Z."/>
            <person name="Krasevec N."/>
            <person name="Kuo A."/>
            <person name="Kusch H."/>
            <person name="LaButti K."/>
            <person name="Lagendijk E.L."/>
            <person name="Lapidus A."/>
            <person name="Levasseur A."/>
            <person name="Lindquist E."/>
            <person name="Lipzen A."/>
            <person name="Logrieco A.F."/>
            <person name="MacCabe A."/>
            <person name="Maekelae M.R."/>
            <person name="Malavazi I."/>
            <person name="Melin P."/>
            <person name="Meyer V."/>
            <person name="Mielnichuk N."/>
            <person name="Miskei M."/>
            <person name="Molnar A.P."/>
            <person name="Mule G."/>
            <person name="Ngan C.Y."/>
            <person name="Orejas M."/>
            <person name="Orosz E."/>
            <person name="Ouedraogo J.P."/>
            <person name="Overkamp K.M."/>
            <person name="Park H.-S."/>
            <person name="Perrone G."/>
            <person name="Piumi F."/>
            <person name="Punt P.J."/>
            <person name="Ram A.F."/>
            <person name="Ramon A."/>
            <person name="Rauscher S."/>
            <person name="Record E."/>
            <person name="Riano-Pachon D.M."/>
            <person name="Robert V."/>
            <person name="Roehrig J."/>
            <person name="Ruller R."/>
            <person name="Salamov A."/>
            <person name="Salih N.S."/>
            <person name="Samson R.A."/>
            <person name="Sandor E."/>
            <person name="Sanguinetti M."/>
            <person name="Schuetze T."/>
            <person name="Sepcic K."/>
            <person name="Shelest E."/>
            <person name="Sherlock G."/>
            <person name="Sophianopoulou V."/>
            <person name="Squina F.M."/>
            <person name="Sun H."/>
            <person name="Susca A."/>
            <person name="Todd R.B."/>
            <person name="Tsang A."/>
            <person name="Unkles S.E."/>
            <person name="van de Wiele N."/>
            <person name="van Rossen-Uffink D."/>
            <person name="Oliveira J.V."/>
            <person name="Vesth T.C."/>
            <person name="Visser J."/>
            <person name="Yu J.-H."/>
            <person name="Zhou M."/>
            <person name="Andersen M.R."/>
            <person name="Archer D.B."/>
            <person name="Baker S.E."/>
            <person name="Benoit I."/>
            <person name="Brakhage A.A."/>
            <person name="Braus G.H."/>
            <person name="Fischer R."/>
            <person name="Frisvad J.C."/>
            <person name="Goldman G.H."/>
            <person name="Houbraken J."/>
            <person name="Oakley B."/>
            <person name="Pocsi I."/>
            <person name="Scazzocchio C."/>
            <person name="Seiboth B."/>
            <person name="vanKuyk P.A."/>
            <person name="Wortman J."/>
            <person name="Dyer P.S."/>
            <person name="Grigoriev I.V."/>
        </authorList>
    </citation>
    <scope>NUCLEOTIDE SEQUENCE [LARGE SCALE GENOMIC DNA]</scope>
    <source>
        <strain evidence="5">CBS 101740 / IMI 381727 / IBT 21946</strain>
    </source>
</reference>
<dbReference type="PRINTS" id="PR00081">
    <property type="entry name" value="GDHRDH"/>
</dbReference>
<dbReference type="Gene3D" id="3.40.50.720">
    <property type="entry name" value="NAD(P)-binding Rossmann-like Domain"/>
    <property type="match status" value="1"/>
</dbReference>
<dbReference type="PANTHER" id="PTHR43976:SF16">
    <property type="entry name" value="SHORT-CHAIN DEHYDROGENASE_REDUCTASE FAMILY PROTEIN"/>
    <property type="match status" value="1"/>
</dbReference>
<dbReference type="InterPro" id="IPR051911">
    <property type="entry name" value="SDR_oxidoreductase"/>
</dbReference>
<dbReference type="Pfam" id="PF00106">
    <property type="entry name" value="adh_short"/>
    <property type="match status" value="1"/>
</dbReference>
<name>A0A1L9U294_ASPBC</name>
<dbReference type="VEuPathDB" id="FungiDB:ASPBRDRAFT_79675"/>
<dbReference type="AlphaFoldDB" id="A0A1L9U294"/>
<evidence type="ECO:0000313" key="5">
    <source>
        <dbReference type="Proteomes" id="UP000184499"/>
    </source>
</evidence>
<accession>A0A1L9U294</accession>
<sequence length="296" mass="31987">MLDSSTVWFITGCSSGVGKSLATIIHLAGHRVVATARNVDTLSYLPDGPNVLKLGLDVTSREAILKSLATAVEKFSHIDVVINNAGYALMGDTEAIPESDARLQMDTIFWGPVQITQEAVRIFREVNPAGKGGTIVQVSSIGGYLTFPGGAFYHAGKFALGGFTQSFAKELDPSWGIKFMVVAPGGIQTKFGSSVQFAKRHPAYNTSSGPLNQLMEYTMNPAMQETFSRPDQCAKVLFEAVVGQDQRPLPSRLLMGAETISLSEAENRRVLKEMEAWKKETLDCSPGSGAKDFPDF</sequence>
<dbReference type="OMA" id="FPGHAYY"/>
<gene>
    <name evidence="4" type="ORF">ASPBRDRAFT_79675</name>
</gene>
<keyword evidence="2" id="KW-0560">Oxidoreductase</keyword>
<evidence type="ECO:0000256" key="2">
    <source>
        <dbReference type="ARBA" id="ARBA00023002"/>
    </source>
</evidence>
<dbReference type="EMBL" id="KV878712">
    <property type="protein sequence ID" value="OJJ65683.1"/>
    <property type="molecule type" value="Genomic_DNA"/>
</dbReference>
<dbReference type="GO" id="GO:0016491">
    <property type="term" value="F:oxidoreductase activity"/>
    <property type="evidence" value="ECO:0007669"/>
    <property type="project" value="UniProtKB-KW"/>
</dbReference>
<dbReference type="GeneID" id="93581962"/>
<dbReference type="InterPro" id="IPR002347">
    <property type="entry name" value="SDR_fam"/>
</dbReference>
<dbReference type="STRING" id="767769.A0A1L9U294"/>
<protein>
    <submittedName>
        <fullName evidence="4">Uncharacterized protein</fullName>
    </submittedName>
</protein>
<dbReference type="RefSeq" id="XP_067472934.1">
    <property type="nucleotide sequence ID" value="XM_067629475.1"/>
</dbReference>
<dbReference type="InterPro" id="IPR036291">
    <property type="entry name" value="NAD(P)-bd_dom_sf"/>
</dbReference>
<dbReference type="OrthoDB" id="1274115at2759"/>